<evidence type="ECO:0000256" key="4">
    <source>
        <dbReference type="SAM" id="Phobius"/>
    </source>
</evidence>
<gene>
    <name evidence="5" type="ORF">J4Q44_G00107760</name>
</gene>
<evidence type="ECO:0000313" key="6">
    <source>
        <dbReference type="Proteomes" id="UP001356427"/>
    </source>
</evidence>
<protein>
    <submittedName>
        <fullName evidence="5">Uncharacterized protein</fullName>
    </submittedName>
</protein>
<evidence type="ECO:0000256" key="1">
    <source>
        <dbReference type="ARBA" id="ARBA00004370"/>
    </source>
</evidence>
<dbReference type="GO" id="GO:0005509">
    <property type="term" value="F:calcium ion binding"/>
    <property type="evidence" value="ECO:0007669"/>
    <property type="project" value="InterPro"/>
</dbReference>
<comment type="caution">
    <text evidence="5">The sequence shown here is derived from an EMBL/GenBank/DDBJ whole genome shotgun (WGS) entry which is preliminary data.</text>
</comment>
<feature type="region of interest" description="Disordered" evidence="3">
    <location>
        <begin position="316"/>
        <end position="344"/>
    </location>
</feature>
<feature type="transmembrane region" description="Helical" evidence="4">
    <location>
        <begin position="153"/>
        <end position="174"/>
    </location>
</feature>
<organism evidence="5 6">
    <name type="scientific">Coregonus suidteri</name>
    <dbReference type="NCBI Taxonomy" id="861788"/>
    <lineage>
        <taxon>Eukaryota</taxon>
        <taxon>Metazoa</taxon>
        <taxon>Chordata</taxon>
        <taxon>Craniata</taxon>
        <taxon>Vertebrata</taxon>
        <taxon>Euteleostomi</taxon>
        <taxon>Actinopterygii</taxon>
        <taxon>Neopterygii</taxon>
        <taxon>Teleostei</taxon>
        <taxon>Protacanthopterygii</taxon>
        <taxon>Salmoniformes</taxon>
        <taxon>Salmonidae</taxon>
        <taxon>Coregoninae</taxon>
        <taxon>Coregonus</taxon>
    </lineage>
</organism>
<sequence length="344" mass="38340">MHPGTGIIRTTYNVDLESSPSLNQTCLLEVTYDPVHKYQYLFHAKGVGILTANCEDVDTPRQPLTYSIVGGNTNNRFTMDGAQLVSRAQFSYELLVRVQDQGMPVCPTTATVNVVPWTSTRPTTTTTTTTTTIKSVQAEMVTLRVLEWRPQPWFVAILTITGALLMGSLGLLLWKLDDGKGDLGQAEEDPEEEEDLEEYPFTTFRNTNNRFTMDGAQLVSRAQFSYELLVRVQDQGMPVCPTTATVNVVPWTSTRPTTTTTTTTTIKSVQAEMVTLRVLEWRPQPWFVAVLTITGALLMGSLGLLLWKLDDGKGDLGQAEEDPEEEEDLEEYPFTTFSMTSNCQ</sequence>
<keyword evidence="4" id="KW-1133">Transmembrane helix</keyword>
<dbReference type="GO" id="GO:0016020">
    <property type="term" value="C:membrane"/>
    <property type="evidence" value="ECO:0007669"/>
    <property type="project" value="UniProtKB-SubCell"/>
</dbReference>
<feature type="compositionally biased region" description="Polar residues" evidence="3">
    <location>
        <begin position="335"/>
        <end position="344"/>
    </location>
</feature>
<keyword evidence="6" id="KW-1185">Reference proteome</keyword>
<comment type="subcellular location">
    <subcellularLocation>
        <location evidence="1">Membrane</location>
    </subcellularLocation>
</comment>
<evidence type="ECO:0000256" key="2">
    <source>
        <dbReference type="ARBA" id="ARBA00023136"/>
    </source>
</evidence>
<dbReference type="SUPFAM" id="SSF49313">
    <property type="entry name" value="Cadherin-like"/>
    <property type="match status" value="1"/>
</dbReference>
<feature type="compositionally biased region" description="Acidic residues" evidence="3">
    <location>
        <begin position="318"/>
        <end position="331"/>
    </location>
</feature>
<keyword evidence="2 4" id="KW-0472">Membrane</keyword>
<dbReference type="EMBL" id="JAGTTL010000008">
    <property type="protein sequence ID" value="KAK6319565.1"/>
    <property type="molecule type" value="Genomic_DNA"/>
</dbReference>
<proteinExistence type="predicted"/>
<dbReference type="InterPro" id="IPR015919">
    <property type="entry name" value="Cadherin-like_sf"/>
</dbReference>
<name>A0AAN8QWS2_9TELE</name>
<dbReference type="CDD" id="cd11304">
    <property type="entry name" value="Cadherin_repeat"/>
    <property type="match status" value="1"/>
</dbReference>
<dbReference type="Proteomes" id="UP001356427">
    <property type="component" value="Unassembled WGS sequence"/>
</dbReference>
<feature type="transmembrane region" description="Helical" evidence="4">
    <location>
        <begin position="286"/>
        <end position="307"/>
    </location>
</feature>
<accession>A0AAN8QWS2</accession>
<keyword evidence="4" id="KW-0812">Transmembrane</keyword>
<evidence type="ECO:0000313" key="5">
    <source>
        <dbReference type="EMBL" id="KAK6319565.1"/>
    </source>
</evidence>
<reference evidence="5 6" key="1">
    <citation type="submission" date="2021-04" db="EMBL/GenBank/DDBJ databases">
        <authorList>
            <person name="De Guttry C."/>
            <person name="Zahm M."/>
            <person name="Klopp C."/>
            <person name="Cabau C."/>
            <person name="Louis A."/>
            <person name="Berthelot C."/>
            <person name="Parey E."/>
            <person name="Roest Crollius H."/>
            <person name="Montfort J."/>
            <person name="Robinson-Rechavi M."/>
            <person name="Bucao C."/>
            <person name="Bouchez O."/>
            <person name="Gislard M."/>
            <person name="Lluch J."/>
            <person name="Milhes M."/>
            <person name="Lampietro C."/>
            <person name="Lopez Roques C."/>
            <person name="Donnadieu C."/>
            <person name="Braasch I."/>
            <person name="Desvignes T."/>
            <person name="Postlethwait J."/>
            <person name="Bobe J."/>
            <person name="Wedekind C."/>
            <person name="Guiguen Y."/>
        </authorList>
    </citation>
    <scope>NUCLEOTIDE SEQUENCE [LARGE SCALE GENOMIC DNA]</scope>
    <source>
        <strain evidence="5">Cs_M1</strain>
        <tissue evidence="5">Blood</tissue>
    </source>
</reference>
<dbReference type="AlphaFoldDB" id="A0AAN8QWS2"/>
<evidence type="ECO:0000256" key="3">
    <source>
        <dbReference type="SAM" id="MobiDB-lite"/>
    </source>
</evidence>